<protein>
    <submittedName>
        <fullName evidence="1">Serine/threonine-protein kinase</fullName>
    </submittedName>
</protein>
<dbReference type="EMBL" id="JBEUSY010000429">
    <property type="protein sequence ID" value="KAL1233733.1"/>
    <property type="molecule type" value="Genomic_DNA"/>
</dbReference>
<reference evidence="1 2" key="1">
    <citation type="submission" date="2024-07" db="EMBL/GenBank/DDBJ databases">
        <title>Enhanced genomic and transcriptomic resources for Trichinella pseudospiralis and T. spiralis underpin the discovery of pronounced molecular differences between stages and species.</title>
        <authorList>
            <person name="Pasi K.K."/>
            <person name="La Rosa G."/>
            <person name="Gomez-Morales M.A."/>
            <person name="Tosini F."/>
            <person name="Sumanam S."/>
            <person name="Young N.D."/>
            <person name="Chang B.C."/>
            <person name="Robin G.B."/>
        </authorList>
    </citation>
    <scope>NUCLEOTIDE SEQUENCE [LARGE SCALE GENOMIC DNA]</scope>
    <source>
        <strain evidence="1">ISS534</strain>
    </source>
</reference>
<evidence type="ECO:0000313" key="2">
    <source>
        <dbReference type="Proteomes" id="UP001558632"/>
    </source>
</evidence>
<keyword evidence="1" id="KW-0808">Transferase</keyword>
<dbReference type="GO" id="GO:0016301">
    <property type="term" value="F:kinase activity"/>
    <property type="evidence" value="ECO:0007669"/>
    <property type="project" value="UniProtKB-KW"/>
</dbReference>
<organism evidence="1 2">
    <name type="scientific">Trichinella spiralis</name>
    <name type="common">Trichina worm</name>
    <dbReference type="NCBI Taxonomy" id="6334"/>
    <lineage>
        <taxon>Eukaryota</taxon>
        <taxon>Metazoa</taxon>
        <taxon>Ecdysozoa</taxon>
        <taxon>Nematoda</taxon>
        <taxon>Enoplea</taxon>
        <taxon>Dorylaimia</taxon>
        <taxon>Trichinellida</taxon>
        <taxon>Trichinellidae</taxon>
        <taxon>Trichinella</taxon>
    </lineage>
</organism>
<accession>A0ABR3KBV2</accession>
<sequence>MLNYPFLIFSFGLQEKMGNKICKNRKNSQKPKVTFGKPPIVKLVPMDQLPPHPVHPTATAERKQLWSNNRAWVVSKIYKIGGYVYNSNYTRKEYIEPYSEIPSWVEAEIRLN</sequence>
<keyword evidence="2" id="KW-1185">Reference proteome</keyword>
<keyword evidence="1" id="KW-0418">Kinase</keyword>
<dbReference type="Proteomes" id="UP001558632">
    <property type="component" value="Unassembled WGS sequence"/>
</dbReference>
<proteinExistence type="predicted"/>
<evidence type="ECO:0000313" key="1">
    <source>
        <dbReference type="EMBL" id="KAL1233733.1"/>
    </source>
</evidence>
<gene>
    <name evidence="1" type="ORF">TSPI_01480</name>
</gene>
<name>A0ABR3KBV2_TRISP</name>
<comment type="caution">
    <text evidence="1">The sequence shown here is derived from an EMBL/GenBank/DDBJ whole genome shotgun (WGS) entry which is preliminary data.</text>
</comment>